<evidence type="ECO:0000313" key="2">
    <source>
        <dbReference type="Proteomes" id="UP000095472"/>
    </source>
</evidence>
<proteinExistence type="predicted"/>
<dbReference type="EMBL" id="CP182909">
    <property type="protein sequence ID" value="XPM66488.1"/>
    <property type="molecule type" value="Genomic_DNA"/>
</dbReference>
<protein>
    <submittedName>
        <fullName evidence="1">Transposase</fullName>
    </submittedName>
</protein>
<evidence type="ECO:0000313" key="1">
    <source>
        <dbReference type="EMBL" id="XPM66488.1"/>
    </source>
</evidence>
<accession>A0ACD5GZQ8</accession>
<gene>
    <name evidence="1" type="ORF">BH720_014965</name>
</gene>
<sequence length="117" mass="13520">MARWDLGYKDPWLILTDLEPNQADALWYGLRASTECVYRDLKSDGWQWHNTRLLSPQRAERLWLALAVATLWMVILGGEAENQSTPQTINNCLTSISFFLSHSTQSRSVKFQVSFWA</sequence>
<keyword evidence="2" id="KW-1185">Reference proteome</keyword>
<organism evidence="1 2">
    <name type="scientific">Desertifilum tharense IPPAS B-1220</name>
    <dbReference type="NCBI Taxonomy" id="1781255"/>
    <lineage>
        <taxon>Bacteria</taxon>
        <taxon>Bacillati</taxon>
        <taxon>Cyanobacteriota</taxon>
        <taxon>Cyanophyceae</taxon>
        <taxon>Desertifilales</taxon>
        <taxon>Desertifilaceae</taxon>
        <taxon>Desertifilum</taxon>
    </lineage>
</organism>
<dbReference type="Proteomes" id="UP000095472">
    <property type="component" value="Chromosome"/>
</dbReference>
<name>A0ACD5GZQ8_9CYAN</name>
<reference evidence="1 2" key="1">
    <citation type="journal article" date="2016" name="Genome Announc.">
        <title>Draft Genome Sequence of the Thermotolerant Cyanobacterium Desertifilum sp. IPPAS B-1220.</title>
        <authorList>
            <person name="Mironov K.S."/>
            <person name="Sinetova M.A."/>
            <person name="Bolatkhan K."/>
            <person name="Zayadan B.K."/>
            <person name="Ustinova V.V."/>
            <person name="Kupriyanova E.V."/>
            <person name="Skrypnik A.N."/>
            <person name="Gogoleva N.E."/>
            <person name="Gogolev Y.V."/>
            <person name="Los D.A."/>
        </authorList>
    </citation>
    <scope>NUCLEOTIDE SEQUENCE [LARGE SCALE GENOMIC DNA]</scope>
    <source>
        <strain evidence="1 2">IPPAS B-1220</strain>
    </source>
</reference>